<dbReference type="GO" id="GO:0033962">
    <property type="term" value="P:P-body assembly"/>
    <property type="evidence" value="ECO:0007669"/>
    <property type="project" value="TreeGrafter"/>
</dbReference>
<evidence type="ECO:0000259" key="7">
    <source>
        <dbReference type="PROSITE" id="PS51512"/>
    </source>
</evidence>
<proteinExistence type="evidence at transcript level"/>
<comment type="similarity">
    <text evidence="2">Belongs to the EDC3 family.</text>
</comment>
<dbReference type="InterPro" id="IPR004443">
    <property type="entry name" value="YjeF_N_dom"/>
</dbReference>
<evidence type="ECO:0000256" key="2">
    <source>
        <dbReference type="ARBA" id="ARBA00006610"/>
    </source>
</evidence>
<dbReference type="PANTHER" id="PTHR13612">
    <property type="entry name" value="ENHANCER OF MRNA-DECAPPING PROTEIN 3"/>
    <property type="match status" value="1"/>
</dbReference>
<feature type="compositionally biased region" description="Low complexity" evidence="5">
    <location>
        <begin position="84"/>
        <end position="98"/>
    </location>
</feature>
<feature type="domain" description="DFDF" evidence="7">
    <location>
        <begin position="346"/>
        <end position="382"/>
    </location>
</feature>
<feature type="compositionally biased region" description="Low complexity" evidence="5">
    <location>
        <begin position="267"/>
        <end position="278"/>
    </location>
</feature>
<dbReference type="Gene3D" id="2.30.30.100">
    <property type="match status" value="1"/>
</dbReference>
<protein>
    <recommendedName>
        <fullName evidence="3">Enhancer of mRNA-decapping protein 3</fullName>
    </recommendedName>
</protein>
<dbReference type="InterPro" id="IPR036652">
    <property type="entry name" value="YjeF_N_dom_sf"/>
</dbReference>
<dbReference type="GO" id="GO:0000932">
    <property type="term" value="C:P-body"/>
    <property type="evidence" value="ECO:0007669"/>
    <property type="project" value="UniProtKB-SubCell"/>
</dbReference>
<dbReference type="Pfam" id="PF12701">
    <property type="entry name" value="LSM14"/>
    <property type="match status" value="1"/>
</dbReference>
<evidence type="ECO:0000256" key="4">
    <source>
        <dbReference type="ARBA" id="ARBA00022490"/>
    </source>
</evidence>
<feature type="region of interest" description="Disordered" evidence="5">
    <location>
        <begin position="72"/>
        <end position="99"/>
    </location>
</feature>
<keyword evidence="4" id="KW-0963">Cytoplasm</keyword>
<dbReference type="EMBL" id="IACF01003957">
    <property type="protein sequence ID" value="LAB69560.1"/>
    <property type="molecule type" value="mRNA"/>
</dbReference>
<dbReference type="SUPFAM" id="SSF64153">
    <property type="entry name" value="YjeF N-terminal domain-like"/>
    <property type="match status" value="1"/>
</dbReference>
<comment type="subcellular location">
    <subcellularLocation>
        <location evidence="1">Cytoplasm</location>
        <location evidence="1">P-body</location>
    </subcellularLocation>
</comment>
<dbReference type="PROSITE" id="PS51512">
    <property type="entry name" value="DFDF"/>
    <property type="match status" value="1"/>
</dbReference>
<feature type="region of interest" description="Disordered" evidence="5">
    <location>
        <begin position="252"/>
        <end position="352"/>
    </location>
</feature>
<evidence type="ECO:0000256" key="5">
    <source>
        <dbReference type="SAM" id="MobiDB-lite"/>
    </source>
</evidence>
<evidence type="ECO:0000256" key="1">
    <source>
        <dbReference type="ARBA" id="ARBA00004201"/>
    </source>
</evidence>
<dbReference type="Gene3D" id="3.40.50.10260">
    <property type="entry name" value="YjeF N-terminal domain"/>
    <property type="match status" value="1"/>
</dbReference>
<dbReference type="AlphaFoldDB" id="A0A2P2I6Q4"/>
<dbReference type="PANTHER" id="PTHR13612:SF0">
    <property type="entry name" value="ENHANCER OF MRNA-DECAPPING PROTEIN 3"/>
    <property type="match status" value="1"/>
</dbReference>
<dbReference type="InterPro" id="IPR025762">
    <property type="entry name" value="DFDF"/>
</dbReference>
<dbReference type="Pfam" id="PF03853">
    <property type="entry name" value="YjeF_N"/>
    <property type="match status" value="1"/>
</dbReference>
<dbReference type="SMART" id="SM01199">
    <property type="entry name" value="FDF"/>
    <property type="match status" value="1"/>
</dbReference>
<sequence>MSMGSTNYIGARVSIEMKGGMGYFQGTVTSIDGDNQQIRLNTIIHNGRPNNVKEMTFSAEHIKDLEVLEMNDSGLSSTAPGDSAPVAQQQQQDTAGAAIPRRNISPIDYLCADFQSPAINDKSVVTAYTTPTPVGRAQSPVTAFDLINVAADAGPAATSSKSAASQTVDACADPIKDFLQRTGGIGSTPIKSTLGSTKSLPITTGLINKDAAASVVASVQHASYKKFLKNVIGREFENNVIKKKSLLPTSASMDVVPKTASRDNPQSSGSKSDSNFSSPQHSRGYNSNNSNNQHHHGVTKQQNSRQKREELQRQKYTSFGSNGDLPYNGRTTRGEQQRQKNFSTFGSGFTDTDMNEDFDFVENNKLYDKQAVAAEYTQILQEIPQPDVVSQTEQCNPETSNKPSSHQLQLPVVNKQTVGAGSQQQAPPTTITLEQQRQFQDSEYQVEAKYRHDQNILGNSSNDTKQVISLPTDEPAETVYATDMGFLVPGLSAALHQRLLSAATQLGFTLTRQHETTARAAAELCMQLLGGERRLNSKNCHQVPRVVVLCGIHKQGSLGLNTARQLQTHDLLTTVLTPCSVSSSPPLTYTQELNLYNLTHGAVLHSTSHLDTSSAIDLILDARLDHKGVSGFGSEENTQWLSEVTSWASKQRCPVIGLDPPSYEYNTRNLSLPARALVVPGLPLVYSEQQGLVHLVKLALPNTVYQDLGIGYSSPFRAKFVVTLHRCD</sequence>
<evidence type="ECO:0000313" key="8">
    <source>
        <dbReference type="EMBL" id="LAB69560.1"/>
    </source>
</evidence>
<feature type="domain" description="YjeF N-terminal" evidence="6">
    <location>
        <begin position="492"/>
        <end position="706"/>
    </location>
</feature>
<accession>A0A2P2I6Q4</accession>
<dbReference type="GO" id="GO:0031087">
    <property type="term" value="P:deadenylation-independent decapping of nuclear-transcribed mRNA"/>
    <property type="evidence" value="ECO:0007669"/>
    <property type="project" value="TreeGrafter"/>
</dbReference>
<dbReference type="SMART" id="SM01271">
    <property type="entry name" value="LSM14"/>
    <property type="match status" value="1"/>
</dbReference>
<dbReference type="InterPro" id="IPR025609">
    <property type="entry name" value="Lsm14-like_N"/>
</dbReference>
<dbReference type="GO" id="GO:0003729">
    <property type="term" value="F:mRNA binding"/>
    <property type="evidence" value="ECO:0007669"/>
    <property type="project" value="TreeGrafter"/>
</dbReference>
<evidence type="ECO:0000259" key="6">
    <source>
        <dbReference type="PROSITE" id="PS51385"/>
    </source>
</evidence>
<dbReference type="InterPro" id="IPR019050">
    <property type="entry name" value="FDF_dom"/>
</dbReference>
<organism evidence="8">
    <name type="scientific">Hirondellea gigas</name>
    <dbReference type="NCBI Taxonomy" id="1518452"/>
    <lineage>
        <taxon>Eukaryota</taxon>
        <taxon>Metazoa</taxon>
        <taxon>Ecdysozoa</taxon>
        <taxon>Arthropoda</taxon>
        <taxon>Crustacea</taxon>
        <taxon>Multicrustacea</taxon>
        <taxon>Malacostraca</taxon>
        <taxon>Eumalacostraca</taxon>
        <taxon>Peracarida</taxon>
        <taxon>Amphipoda</taxon>
        <taxon>Amphilochidea</taxon>
        <taxon>Lysianassida</taxon>
        <taxon>Lysianassidira</taxon>
        <taxon>Lysianassoidea</taxon>
        <taxon>Lysianassidae</taxon>
        <taxon>Hirondellea</taxon>
    </lineage>
</organism>
<name>A0A2P2I6Q4_9CRUS</name>
<dbReference type="PROSITE" id="PS51385">
    <property type="entry name" value="YJEF_N"/>
    <property type="match status" value="1"/>
</dbReference>
<reference evidence="8" key="1">
    <citation type="journal article" date="2018" name="Biosci. Biotechnol. Biochem.">
        <title>Polysaccharide hydrolase of the hadal zone amphipods Hirondellea gigas.</title>
        <authorList>
            <person name="Kobayashi H."/>
            <person name="Nagahama T."/>
            <person name="Arai W."/>
            <person name="Sasagawa Y."/>
            <person name="Umeda M."/>
            <person name="Hayashi T."/>
            <person name="Nikaido I."/>
            <person name="Watanabe H."/>
            <person name="Oguri K."/>
            <person name="Kitazato H."/>
            <person name="Fujioka K."/>
            <person name="Kido Y."/>
            <person name="Takami H."/>
        </authorList>
    </citation>
    <scope>NUCLEOTIDE SEQUENCE</scope>
    <source>
        <tissue evidence="8">Whole body</tissue>
    </source>
</reference>
<evidence type="ECO:0000256" key="3">
    <source>
        <dbReference type="ARBA" id="ARBA00015797"/>
    </source>
</evidence>
<feature type="compositionally biased region" description="Polar residues" evidence="5">
    <location>
        <begin position="339"/>
        <end position="352"/>
    </location>
</feature>